<name>A0A923KVV2_9BURK</name>
<accession>A0A923KVV2</accession>
<dbReference type="AlphaFoldDB" id="A0A923KVV2"/>
<dbReference type="InterPro" id="IPR000182">
    <property type="entry name" value="GNAT_dom"/>
</dbReference>
<dbReference type="SUPFAM" id="SSF55729">
    <property type="entry name" value="Acyl-CoA N-acyltransferases (Nat)"/>
    <property type="match status" value="1"/>
</dbReference>
<dbReference type="Proteomes" id="UP000612361">
    <property type="component" value="Unassembled WGS sequence"/>
</dbReference>
<dbReference type="Gene3D" id="3.40.630.30">
    <property type="match status" value="1"/>
</dbReference>
<feature type="domain" description="N-acetyltransferase" evidence="1">
    <location>
        <begin position="19"/>
        <end position="162"/>
    </location>
</feature>
<dbReference type="InterPro" id="IPR016181">
    <property type="entry name" value="Acyl_CoA_acyltransferase"/>
</dbReference>
<evidence type="ECO:0000259" key="1">
    <source>
        <dbReference type="PROSITE" id="PS51186"/>
    </source>
</evidence>
<dbReference type="Pfam" id="PF13673">
    <property type="entry name" value="Acetyltransf_10"/>
    <property type="match status" value="1"/>
</dbReference>
<proteinExistence type="predicted"/>
<dbReference type="GO" id="GO:0016747">
    <property type="term" value="F:acyltransferase activity, transferring groups other than amino-acyl groups"/>
    <property type="evidence" value="ECO:0007669"/>
    <property type="project" value="InterPro"/>
</dbReference>
<comment type="caution">
    <text evidence="2">The sequence shown here is derived from an EMBL/GenBank/DDBJ whole genome shotgun (WGS) entry which is preliminary data.</text>
</comment>
<keyword evidence="3" id="KW-1185">Reference proteome</keyword>
<reference evidence="2" key="1">
    <citation type="submission" date="2020-08" db="EMBL/GenBank/DDBJ databases">
        <title>Novel species isolated from subtropical streams in China.</title>
        <authorList>
            <person name="Lu H."/>
        </authorList>
    </citation>
    <scope>NUCLEOTIDE SEQUENCE</scope>
    <source>
        <strain evidence="2">CY7W</strain>
    </source>
</reference>
<dbReference type="CDD" id="cd04301">
    <property type="entry name" value="NAT_SF"/>
    <property type="match status" value="1"/>
</dbReference>
<dbReference type="RefSeq" id="WP_186881341.1">
    <property type="nucleotide sequence ID" value="NZ_JACOGG010000009.1"/>
</dbReference>
<evidence type="ECO:0000313" key="3">
    <source>
        <dbReference type="Proteomes" id="UP000612361"/>
    </source>
</evidence>
<organism evidence="2 3">
    <name type="scientific">Undibacterium rugosum</name>
    <dbReference type="NCBI Taxonomy" id="2762291"/>
    <lineage>
        <taxon>Bacteria</taxon>
        <taxon>Pseudomonadati</taxon>
        <taxon>Pseudomonadota</taxon>
        <taxon>Betaproteobacteria</taxon>
        <taxon>Burkholderiales</taxon>
        <taxon>Oxalobacteraceae</taxon>
        <taxon>Undibacterium</taxon>
    </lineage>
</organism>
<protein>
    <submittedName>
        <fullName evidence="2">GNAT family N-acetyltransferase</fullName>
    </submittedName>
</protein>
<sequence length="164" mass="18279">MNQPSASSQQPATLQWQCLPFAELSVHQLHSIYAARSAVFVLEQNCVYQDIDHKDPLSHHLMAWDSQQQLAAYLRIVPPGLSFAEASLGRVLSSASWRGSGIGRELLTRGISALREIYPQAAIRIGAQAYLEKFYGSFGFVQVSELYLEDDIPHIDMLLSSDQT</sequence>
<dbReference type="EMBL" id="JACOGG010000009">
    <property type="protein sequence ID" value="MBC3935782.1"/>
    <property type="molecule type" value="Genomic_DNA"/>
</dbReference>
<gene>
    <name evidence="2" type="ORF">H8K47_10460</name>
</gene>
<dbReference type="PROSITE" id="PS51186">
    <property type="entry name" value="GNAT"/>
    <property type="match status" value="1"/>
</dbReference>
<evidence type="ECO:0000313" key="2">
    <source>
        <dbReference type="EMBL" id="MBC3935782.1"/>
    </source>
</evidence>